<evidence type="ECO:0000256" key="1">
    <source>
        <dbReference type="SAM" id="MobiDB-lite"/>
    </source>
</evidence>
<keyword evidence="7" id="KW-1185">Reference proteome</keyword>
<dbReference type="Pfam" id="PF17168">
    <property type="entry name" value="DUF5127"/>
    <property type="match status" value="1"/>
</dbReference>
<evidence type="ECO:0000313" key="6">
    <source>
        <dbReference type="EMBL" id="KAJ7779914.1"/>
    </source>
</evidence>
<feature type="domain" description="Glutaminase A central" evidence="4">
    <location>
        <begin position="341"/>
        <end position="701"/>
    </location>
</feature>
<dbReference type="PANTHER" id="PTHR31987:SF1">
    <property type="entry name" value="GLUTAMINASE A"/>
    <property type="match status" value="1"/>
</dbReference>
<dbReference type="GO" id="GO:0003824">
    <property type="term" value="F:catalytic activity"/>
    <property type="evidence" value="ECO:0007669"/>
    <property type="project" value="UniProtKB-ARBA"/>
</dbReference>
<dbReference type="InterPro" id="IPR052743">
    <property type="entry name" value="Glutaminase_GtaA"/>
</dbReference>
<feature type="compositionally biased region" description="Polar residues" evidence="1">
    <location>
        <begin position="793"/>
        <end position="802"/>
    </location>
</feature>
<dbReference type="EMBL" id="JARKIB010000005">
    <property type="protein sequence ID" value="KAJ7779914.1"/>
    <property type="molecule type" value="Genomic_DNA"/>
</dbReference>
<proteinExistence type="predicted"/>
<feature type="region of interest" description="Disordered" evidence="1">
    <location>
        <begin position="765"/>
        <end position="811"/>
    </location>
</feature>
<sequence>MLCRLFLFLLGLLHLHLCDSWLGLVQAQQTFFPAAVPLAVRTPTFNCWLQTGNGSNPMTSWPTFWNNQHILGWAGYIKVDGQPWHWLGAPIPGNASTWLSTQITPTRTIITVQAGPMQLNVTFLSPVEPSDWSKQSFPFSYVYIDGKATDNQPHSIQLYSDISGEWVTNSLATPIQWSSSTVGSTSYHQVRSTAASSTFTDVAEDSVAYHAISTEQPNLVSVIGTDQALRAQFTANGASISLTSDLAGQFGNVRGSDGKFPVLAHAVNLGTVQTISSVAWAVGVVRDPITTFMNVTRRGYYWSQYATIDDAISAFVDDFPAARTRAIALDEQILRAATAVSQNYADLVSLATRQAMAGMDITLSTLPDGTWNFSDVKIFMKDVGNSQRVNPTETIYGALPALMYLNASFTGALLEPLLEYQSSATYTNQFAASDLGLGYPAVPGDPSSDTLFAVENSGNMLILALAHARSSGDGSLIGRYYPLLKQWADYLSNNSLIPAQQSPADSREANLGQTHGNITNLALKGIIAVQAMAEMSQIKGEAADAQKYGATAGSLAQSWMSMTMASSQLLWTYDESGSYGLMYNLLADKLLQLNLFPAAVYTAESTSLSTLSTNLPPFGYALSSESSGNTRSDWTLFTAATAPDNATRNSLISTVHAKASSNASAGTFPTLYNTQTGVGPGAGISPNGFASPAQGAMFSLLALAVPNKTVIIPPSAVGSSAPGNTTAAGSHSSNAGAIAGGVVGGLAAVLLLVGLAFFLRHRRRRSDADGEMAAPQPYDGAPNMAQMFDAPNESATSPTSGSGAEAVHVPPSRGPTVNAFSAKAAAMRGSVLRTANSEPISLPSSQPGSSHLPSVSGTSVSRGTNDENLRSEMVRLRQEVEQLRAAQVPQEAPPLYE</sequence>
<dbReference type="InterPro" id="IPR033433">
    <property type="entry name" value="GtaA_N"/>
</dbReference>
<dbReference type="InterPro" id="IPR012341">
    <property type="entry name" value="6hp_glycosidase-like_sf"/>
</dbReference>
<keyword evidence="2" id="KW-1133">Transmembrane helix</keyword>
<evidence type="ECO:0000259" key="4">
    <source>
        <dbReference type="Pfam" id="PF16335"/>
    </source>
</evidence>
<dbReference type="Gene3D" id="1.20.5.510">
    <property type="entry name" value="Single helix bin"/>
    <property type="match status" value="1"/>
</dbReference>
<dbReference type="AlphaFoldDB" id="A0AAD7K7N7"/>
<comment type="caution">
    <text evidence="6">The sequence shown here is derived from an EMBL/GenBank/DDBJ whole genome shotgun (WGS) entry which is preliminary data.</text>
</comment>
<dbReference type="Gene3D" id="1.50.10.10">
    <property type="match status" value="1"/>
</dbReference>
<accession>A0AAD7K7N7</accession>
<evidence type="ECO:0000259" key="5">
    <source>
        <dbReference type="Pfam" id="PF17168"/>
    </source>
</evidence>
<keyword evidence="2" id="KW-0472">Membrane</keyword>
<feature type="compositionally biased region" description="Polar residues" evidence="1">
    <location>
        <begin position="837"/>
        <end position="863"/>
    </location>
</feature>
<dbReference type="GO" id="GO:0005975">
    <property type="term" value="P:carbohydrate metabolic process"/>
    <property type="evidence" value="ECO:0007669"/>
    <property type="project" value="InterPro"/>
</dbReference>
<evidence type="ECO:0000256" key="3">
    <source>
        <dbReference type="SAM" id="SignalP"/>
    </source>
</evidence>
<dbReference type="Pfam" id="PF16335">
    <property type="entry name" value="GtaA_6_Hairpin"/>
    <property type="match status" value="1"/>
</dbReference>
<keyword evidence="3" id="KW-0732">Signal</keyword>
<evidence type="ECO:0000313" key="7">
    <source>
        <dbReference type="Proteomes" id="UP001215598"/>
    </source>
</evidence>
<feature type="chain" id="PRO_5041982276" description="DUF1793-domain-containing protein" evidence="3">
    <location>
        <begin position="28"/>
        <end position="897"/>
    </location>
</feature>
<dbReference type="PANTHER" id="PTHR31987">
    <property type="entry name" value="GLUTAMINASE A-RELATED"/>
    <property type="match status" value="1"/>
</dbReference>
<feature type="signal peptide" evidence="3">
    <location>
        <begin position="1"/>
        <end position="27"/>
    </location>
</feature>
<reference evidence="6" key="1">
    <citation type="submission" date="2023-03" db="EMBL/GenBank/DDBJ databases">
        <title>Massive genome expansion in bonnet fungi (Mycena s.s.) driven by repeated elements and novel gene families across ecological guilds.</title>
        <authorList>
            <consortium name="Lawrence Berkeley National Laboratory"/>
            <person name="Harder C.B."/>
            <person name="Miyauchi S."/>
            <person name="Viragh M."/>
            <person name="Kuo A."/>
            <person name="Thoen E."/>
            <person name="Andreopoulos B."/>
            <person name="Lu D."/>
            <person name="Skrede I."/>
            <person name="Drula E."/>
            <person name="Henrissat B."/>
            <person name="Morin E."/>
            <person name="Kohler A."/>
            <person name="Barry K."/>
            <person name="LaButti K."/>
            <person name="Morin E."/>
            <person name="Salamov A."/>
            <person name="Lipzen A."/>
            <person name="Mereny Z."/>
            <person name="Hegedus B."/>
            <person name="Baldrian P."/>
            <person name="Stursova M."/>
            <person name="Weitz H."/>
            <person name="Taylor A."/>
            <person name="Grigoriev I.V."/>
            <person name="Nagy L.G."/>
            <person name="Martin F."/>
            <person name="Kauserud H."/>
        </authorList>
    </citation>
    <scope>NUCLEOTIDE SEQUENCE</scope>
    <source>
        <strain evidence="6">CBHHK182m</strain>
    </source>
</reference>
<feature type="transmembrane region" description="Helical" evidence="2">
    <location>
        <begin position="737"/>
        <end position="759"/>
    </location>
</feature>
<protein>
    <recommendedName>
        <fullName evidence="8">DUF1793-domain-containing protein</fullName>
    </recommendedName>
</protein>
<gene>
    <name evidence="6" type="ORF">B0H16DRAFT_1359620</name>
</gene>
<dbReference type="Proteomes" id="UP001215598">
    <property type="component" value="Unassembled WGS sequence"/>
</dbReference>
<name>A0AAD7K7N7_9AGAR</name>
<dbReference type="SUPFAM" id="SSF48208">
    <property type="entry name" value="Six-hairpin glycosidases"/>
    <property type="match status" value="1"/>
</dbReference>
<keyword evidence="2" id="KW-0812">Transmembrane</keyword>
<feature type="domain" description="Glutaminase A N-terminal" evidence="5">
    <location>
        <begin position="106"/>
        <end position="334"/>
    </location>
</feature>
<evidence type="ECO:0008006" key="8">
    <source>
        <dbReference type="Google" id="ProtNLM"/>
    </source>
</evidence>
<dbReference type="InterPro" id="IPR032514">
    <property type="entry name" value="GtaA_central"/>
</dbReference>
<dbReference type="InterPro" id="IPR008928">
    <property type="entry name" value="6-hairpin_glycosidase_sf"/>
</dbReference>
<evidence type="ECO:0000256" key="2">
    <source>
        <dbReference type="SAM" id="Phobius"/>
    </source>
</evidence>
<feature type="region of interest" description="Disordered" evidence="1">
    <location>
        <begin position="837"/>
        <end position="871"/>
    </location>
</feature>
<organism evidence="6 7">
    <name type="scientific">Mycena metata</name>
    <dbReference type="NCBI Taxonomy" id="1033252"/>
    <lineage>
        <taxon>Eukaryota</taxon>
        <taxon>Fungi</taxon>
        <taxon>Dikarya</taxon>
        <taxon>Basidiomycota</taxon>
        <taxon>Agaricomycotina</taxon>
        <taxon>Agaricomycetes</taxon>
        <taxon>Agaricomycetidae</taxon>
        <taxon>Agaricales</taxon>
        <taxon>Marasmiineae</taxon>
        <taxon>Mycenaceae</taxon>
        <taxon>Mycena</taxon>
    </lineage>
</organism>